<dbReference type="Proteomes" id="UP001367513">
    <property type="component" value="Unassembled WGS sequence"/>
</dbReference>
<dbReference type="InterPro" id="IPR044855">
    <property type="entry name" value="CoA-Trfase_III_dom3_sf"/>
</dbReference>
<sequence>MDRGAAAPLDGVRVVSLAVNVPGPVAAARLADLGADVVKVEPPAGDALQVAAPGWYRELTARQQVVPLDLRDAPDRERLEQRLATADVLLTAMRPAALDRLGLRESVSRHRLVHVEIVGYDGERAGEAGHDLTYQAAHGTLQPPAVPTVPVADLLGGERAALAAVAGLRLRDRSGAAVHQPVVLDRVARDAAAGVRHGLTGPGDVLGGGSPGYGIYPTTDGYVAVGAVEPHFVARLGDAVGRTRTELAARFATADSTHWQELGNELDIPIVSVGPTVDDTLQEMR</sequence>
<name>A0ABU9AM46_PSEA5</name>
<dbReference type="Gene3D" id="3.40.50.10540">
    <property type="entry name" value="Crotonobetainyl-coa:carnitine coa-transferase, domain 1"/>
    <property type="match status" value="1"/>
</dbReference>
<reference evidence="1 2" key="1">
    <citation type="submission" date="2024-03" db="EMBL/GenBank/DDBJ databases">
        <title>Draft genome sequence of Pseudonocardia carboxydivorans JCM 14827.</title>
        <authorList>
            <person name="Duangmal K."/>
        </authorList>
    </citation>
    <scope>NUCLEOTIDE SEQUENCE [LARGE SCALE GENOMIC DNA]</scope>
    <source>
        <strain evidence="1 2">JCM 14827</strain>
    </source>
</reference>
<dbReference type="InterPro" id="IPR023606">
    <property type="entry name" value="CoA-Trfase_III_dom_1_sf"/>
</dbReference>
<proteinExistence type="predicted"/>
<dbReference type="InterPro" id="IPR050509">
    <property type="entry name" value="CoA-transferase_III"/>
</dbReference>
<accession>A0ABU9AM46</accession>
<protein>
    <submittedName>
        <fullName evidence="1">CoA transferase</fullName>
    </submittedName>
</protein>
<evidence type="ECO:0000313" key="1">
    <source>
        <dbReference type="EMBL" id="MEK6467160.1"/>
    </source>
</evidence>
<dbReference type="InterPro" id="IPR003673">
    <property type="entry name" value="CoA-Trfase_fam_III"/>
</dbReference>
<comment type="caution">
    <text evidence="1">The sequence shown here is derived from an EMBL/GenBank/DDBJ whole genome shotgun (WGS) entry which is preliminary data.</text>
</comment>
<dbReference type="GO" id="GO:0016740">
    <property type="term" value="F:transferase activity"/>
    <property type="evidence" value="ECO:0007669"/>
    <property type="project" value="UniProtKB-KW"/>
</dbReference>
<dbReference type="PANTHER" id="PTHR48228:SF5">
    <property type="entry name" value="ALPHA-METHYLACYL-COA RACEMASE"/>
    <property type="match status" value="1"/>
</dbReference>
<keyword evidence="2" id="KW-1185">Reference proteome</keyword>
<gene>
    <name evidence="1" type="ORF">WG925_25775</name>
</gene>
<organism evidence="1 2">
    <name type="scientific">Pseudonocardia alni subsp. carboxydivorans</name>
    <dbReference type="NCBI Taxonomy" id="415010"/>
    <lineage>
        <taxon>Bacteria</taxon>
        <taxon>Bacillati</taxon>
        <taxon>Actinomycetota</taxon>
        <taxon>Actinomycetes</taxon>
        <taxon>Pseudonocardiales</taxon>
        <taxon>Pseudonocardiaceae</taxon>
        <taxon>Pseudonocardia</taxon>
    </lineage>
</organism>
<dbReference type="EMBL" id="JBBPIX010000021">
    <property type="protein sequence ID" value="MEK6467160.1"/>
    <property type="molecule type" value="Genomic_DNA"/>
</dbReference>
<dbReference type="RefSeq" id="WP_202417230.1">
    <property type="nucleotide sequence ID" value="NZ_BAAAOD010000026.1"/>
</dbReference>
<dbReference type="Pfam" id="PF02515">
    <property type="entry name" value="CoA_transf_3"/>
    <property type="match status" value="1"/>
</dbReference>
<dbReference type="Gene3D" id="3.30.1540.10">
    <property type="entry name" value="formyl-coa transferase, domain 3"/>
    <property type="match status" value="1"/>
</dbReference>
<keyword evidence="1" id="KW-0808">Transferase</keyword>
<dbReference type="SUPFAM" id="SSF89796">
    <property type="entry name" value="CoA-transferase family III (CaiB/BaiF)"/>
    <property type="match status" value="1"/>
</dbReference>
<dbReference type="PANTHER" id="PTHR48228">
    <property type="entry name" value="SUCCINYL-COA--D-CITRAMALATE COA-TRANSFERASE"/>
    <property type="match status" value="1"/>
</dbReference>
<evidence type="ECO:0000313" key="2">
    <source>
        <dbReference type="Proteomes" id="UP001367513"/>
    </source>
</evidence>